<dbReference type="EMBL" id="JBHTJP010000034">
    <property type="protein sequence ID" value="MFD0976843.1"/>
    <property type="molecule type" value="Genomic_DNA"/>
</dbReference>
<gene>
    <name evidence="2" type="ORF">ACFQ1G_08575</name>
</gene>
<accession>A0ABW3IGK1</accession>
<sequence length="65" mass="7824">MDAEFSFYLNSVELMLSKDMFARIHRSFIVSLRKITAYSNYHVELGKVEIPIGRKYKGTFRRWEF</sequence>
<evidence type="ECO:0000259" key="1">
    <source>
        <dbReference type="Pfam" id="PF04397"/>
    </source>
</evidence>
<dbReference type="InterPro" id="IPR007492">
    <property type="entry name" value="LytTR_DNA-bd_dom"/>
</dbReference>
<name>A0ABW3IGK1_9FLAO</name>
<reference evidence="3" key="1">
    <citation type="journal article" date="2019" name="Int. J. Syst. Evol. Microbiol.">
        <title>The Global Catalogue of Microorganisms (GCM) 10K type strain sequencing project: providing services to taxonomists for standard genome sequencing and annotation.</title>
        <authorList>
            <consortium name="The Broad Institute Genomics Platform"/>
            <consortium name="The Broad Institute Genome Sequencing Center for Infectious Disease"/>
            <person name="Wu L."/>
            <person name="Ma J."/>
        </authorList>
    </citation>
    <scope>NUCLEOTIDE SEQUENCE [LARGE SCALE GENOMIC DNA]</scope>
    <source>
        <strain evidence="3">CCUG 60898</strain>
    </source>
</reference>
<organism evidence="2 3">
    <name type="scientific">Salinimicrobium gaetbulicola</name>
    <dbReference type="NCBI Taxonomy" id="999702"/>
    <lineage>
        <taxon>Bacteria</taxon>
        <taxon>Pseudomonadati</taxon>
        <taxon>Bacteroidota</taxon>
        <taxon>Flavobacteriia</taxon>
        <taxon>Flavobacteriales</taxon>
        <taxon>Flavobacteriaceae</taxon>
        <taxon>Salinimicrobium</taxon>
    </lineage>
</organism>
<comment type="caution">
    <text evidence="2">The sequence shown here is derived from an EMBL/GenBank/DDBJ whole genome shotgun (WGS) entry which is preliminary data.</text>
</comment>
<dbReference type="Proteomes" id="UP001597100">
    <property type="component" value="Unassembled WGS sequence"/>
</dbReference>
<keyword evidence="2" id="KW-0238">DNA-binding</keyword>
<feature type="domain" description="HTH LytTR-type" evidence="1">
    <location>
        <begin position="4"/>
        <end position="63"/>
    </location>
</feature>
<keyword evidence="3" id="KW-1185">Reference proteome</keyword>
<dbReference type="Gene3D" id="2.40.50.1020">
    <property type="entry name" value="LytTr DNA-binding domain"/>
    <property type="match status" value="1"/>
</dbReference>
<evidence type="ECO:0000313" key="3">
    <source>
        <dbReference type="Proteomes" id="UP001597100"/>
    </source>
</evidence>
<dbReference type="GO" id="GO:0003677">
    <property type="term" value="F:DNA binding"/>
    <property type="evidence" value="ECO:0007669"/>
    <property type="project" value="UniProtKB-KW"/>
</dbReference>
<protein>
    <submittedName>
        <fullName evidence="2">LytTR family transcriptional regulator DNA-binding domain-containing protein</fullName>
    </submittedName>
</protein>
<dbReference type="RefSeq" id="WP_380738608.1">
    <property type="nucleotide sequence ID" value="NZ_JBHTJP010000034.1"/>
</dbReference>
<evidence type="ECO:0000313" key="2">
    <source>
        <dbReference type="EMBL" id="MFD0976843.1"/>
    </source>
</evidence>
<dbReference type="Pfam" id="PF04397">
    <property type="entry name" value="LytTR"/>
    <property type="match status" value="1"/>
</dbReference>
<proteinExistence type="predicted"/>